<name>A0AAX3STK4_9BURK</name>
<dbReference type="AlphaFoldDB" id="A0AAX3STK4"/>
<gene>
    <name evidence="1" type="ORF">PYR84_11740</name>
</gene>
<dbReference type="RefSeq" id="WP_277849737.1">
    <property type="nucleotide sequence ID" value="NZ_CP120956.1"/>
</dbReference>
<reference evidence="1" key="1">
    <citation type="submission" date="2023-03" db="EMBL/GenBank/DDBJ databases">
        <title>Synergistic degradation of erythromycin by symbiotic bacteria Ery-6A and Ery-6B and application in simulated water remediation.</title>
        <authorList>
            <person name="Xu S."/>
        </authorList>
    </citation>
    <scope>NUCLEOTIDE SEQUENCE</scope>
    <source>
        <strain evidence="1">Ery-6A</strain>
    </source>
</reference>
<dbReference type="Proteomes" id="UP001219066">
    <property type="component" value="Chromosome"/>
</dbReference>
<sequence>MGFANNQLLSIEKISATRWLITQDNLLTQNEHEDVSFSVVVPISDANVGELQQQAIRRAIELLSGLLVKPKE</sequence>
<protein>
    <submittedName>
        <fullName evidence="1">Uncharacterized protein</fullName>
    </submittedName>
</protein>
<dbReference type="EMBL" id="CP120956">
    <property type="protein sequence ID" value="WFF83331.1"/>
    <property type="molecule type" value="Genomic_DNA"/>
</dbReference>
<proteinExistence type="predicted"/>
<organism evidence="1 2">
    <name type="scientific">Delftia tsuruhatensis</name>
    <dbReference type="NCBI Taxonomy" id="180282"/>
    <lineage>
        <taxon>Bacteria</taxon>
        <taxon>Pseudomonadati</taxon>
        <taxon>Pseudomonadota</taxon>
        <taxon>Betaproteobacteria</taxon>
        <taxon>Burkholderiales</taxon>
        <taxon>Comamonadaceae</taxon>
        <taxon>Delftia</taxon>
    </lineage>
</organism>
<evidence type="ECO:0000313" key="2">
    <source>
        <dbReference type="Proteomes" id="UP001219066"/>
    </source>
</evidence>
<evidence type="ECO:0000313" key="1">
    <source>
        <dbReference type="EMBL" id="WFF83331.1"/>
    </source>
</evidence>
<accession>A0AAX3STK4</accession>